<gene>
    <name evidence="2" type="ORF">Bca52824_049730</name>
</gene>
<reference evidence="2 3" key="1">
    <citation type="submission" date="2020-02" db="EMBL/GenBank/DDBJ databases">
        <authorList>
            <person name="Ma Q."/>
            <person name="Huang Y."/>
            <person name="Song X."/>
            <person name="Pei D."/>
        </authorList>
    </citation>
    <scope>NUCLEOTIDE SEQUENCE [LARGE SCALE GENOMIC DNA]</scope>
    <source>
        <strain evidence="2">Sxm20200214</strain>
        <tissue evidence="2">Leaf</tissue>
    </source>
</reference>
<dbReference type="OrthoDB" id="1882251at2759"/>
<evidence type="ECO:0000313" key="3">
    <source>
        <dbReference type="Proteomes" id="UP000886595"/>
    </source>
</evidence>
<dbReference type="Proteomes" id="UP000886595">
    <property type="component" value="Unassembled WGS sequence"/>
</dbReference>
<dbReference type="AlphaFoldDB" id="A0A8X7RKV3"/>
<feature type="compositionally biased region" description="Polar residues" evidence="1">
    <location>
        <begin position="71"/>
        <end position="81"/>
    </location>
</feature>
<keyword evidence="3" id="KW-1185">Reference proteome</keyword>
<evidence type="ECO:0000256" key="1">
    <source>
        <dbReference type="SAM" id="MobiDB-lite"/>
    </source>
</evidence>
<sequence length="92" mass="10480">MLKLMIIISYYYPYVEGVNVHIPKIGRQPLFGKIVFRKQCIPALLMGNKEKIYFIVDGCHLYCKRFVTQKSKPAATESTSLPDDGNHSDGDE</sequence>
<protein>
    <submittedName>
        <fullName evidence="2">Uncharacterized protein</fullName>
    </submittedName>
</protein>
<accession>A0A8X7RKV3</accession>
<comment type="caution">
    <text evidence="2">The sequence shown here is derived from an EMBL/GenBank/DDBJ whole genome shotgun (WGS) entry which is preliminary data.</text>
</comment>
<name>A0A8X7RKV3_BRACI</name>
<evidence type="ECO:0000313" key="2">
    <source>
        <dbReference type="EMBL" id="KAG2290126.1"/>
    </source>
</evidence>
<feature type="region of interest" description="Disordered" evidence="1">
    <location>
        <begin position="71"/>
        <end position="92"/>
    </location>
</feature>
<dbReference type="EMBL" id="JAAMPC010000010">
    <property type="protein sequence ID" value="KAG2290126.1"/>
    <property type="molecule type" value="Genomic_DNA"/>
</dbReference>
<organism evidence="2 3">
    <name type="scientific">Brassica carinata</name>
    <name type="common">Ethiopian mustard</name>
    <name type="synonym">Abyssinian cabbage</name>
    <dbReference type="NCBI Taxonomy" id="52824"/>
    <lineage>
        <taxon>Eukaryota</taxon>
        <taxon>Viridiplantae</taxon>
        <taxon>Streptophyta</taxon>
        <taxon>Embryophyta</taxon>
        <taxon>Tracheophyta</taxon>
        <taxon>Spermatophyta</taxon>
        <taxon>Magnoliopsida</taxon>
        <taxon>eudicotyledons</taxon>
        <taxon>Gunneridae</taxon>
        <taxon>Pentapetalae</taxon>
        <taxon>rosids</taxon>
        <taxon>malvids</taxon>
        <taxon>Brassicales</taxon>
        <taxon>Brassicaceae</taxon>
        <taxon>Brassiceae</taxon>
        <taxon>Brassica</taxon>
    </lineage>
</organism>
<proteinExistence type="predicted"/>